<feature type="region of interest" description="Disordered" evidence="9">
    <location>
        <begin position="238"/>
        <end position="318"/>
    </location>
</feature>
<dbReference type="GO" id="GO:0017025">
    <property type="term" value="F:TBP-class protein binding"/>
    <property type="evidence" value="ECO:0007669"/>
    <property type="project" value="TreeGrafter"/>
</dbReference>
<feature type="coiled-coil region" evidence="8">
    <location>
        <begin position="165"/>
        <end position="208"/>
    </location>
</feature>
<feature type="compositionally biased region" description="Low complexity" evidence="9">
    <location>
        <begin position="238"/>
        <end position="258"/>
    </location>
</feature>
<feature type="compositionally biased region" description="Low complexity" evidence="9">
    <location>
        <begin position="111"/>
        <end position="129"/>
    </location>
</feature>
<reference evidence="12" key="1">
    <citation type="journal article" date="2013" name="Genome Announc.">
        <title>Genome sequence of the food spoilage yeast Zygosaccharomyces bailii CLIB 213(T).</title>
        <authorList>
            <person name="Galeote V."/>
            <person name="Bigey F."/>
            <person name="Devillers H."/>
            <person name="Neuveglise C."/>
            <person name="Dequin S."/>
        </authorList>
    </citation>
    <scope>NUCLEOTIDE SEQUENCE [LARGE SCALE GENOMIC DNA]</scope>
    <source>
        <strain evidence="12">CLIB 213 / ATCC 58445 / CBS 680 / CCRC 21525 / NBRC 1098 / NCYC 1416 / NRRL Y-2227</strain>
    </source>
</reference>
<feature type="region of interest" description="Disordered" evidence="9">
    <location>
        <begin position="503"/>
        <end position="528"/>
    </location>
</feature>
<evidence type="ECO:0000313" key="11">
    <source>
        <dbReference type="EMBL" id="CDF90727.1"/>
    </source>
</evidence>
<keyword evidence="5" id="KW-0539">Nucleus</keyword>
<evidence type="ECO:0000256" key="2">
    <source>
        <dbReference type="ARBA" id="ARBA00007530"/>
    </source>
</evidence>
<evidence type="ECO:0000256" key="9">
    <source>
        <dbReference type="SAM" id="MobiDB-lite"/>
    </source>
</evidence>
<dbReference type="CDD" id="cd07981">
    <property type="entry name" value="HFD_TAF12"/>
    <property type="match status" value="1"/>
</dbReference>
<comment type="subcellular location">
    <subcellularLocation>
        <location evidence="1">Nucleus</location>
    </subcellularLocation>
</comment>
<keyword evidence="3" id="KW-0805">Transcription regulation</keyword>
<feature type="domain" description="Transcription initiation factor TFIID subunit 12" evidence="10">
    <location>
        <begin position="401"/>
        <end position="473"/>
    </location>
</feature>
<keyword evidence="8" id="KW-0175">Coiled coil</keyword>
<evidence type="ECO:0000259" key="10">
    <source>
        <dbReference type="Pfam" id="PF03847"/>
    </source>
</evidence>
<gene>
    <name evidence="11" type="ORF">BN860_01552g</name>
</gene>
<comment type="similarity">
    <text evidence="2">Belongs to the TAF12 family.</text>
</comment>
<dbReference type="GO" id="GO:0000124">
    <property type="term" value="C:SAGA complex"/>
    <property type="evidence" value="ECO:0007669"/>
    <property type="project" value="InterPro"/>
</dbReference>
<sequence length="528" mass="57697">MSFDNNGGGNQGTGGGSAVPSSQGAMLQHRQLLELTTKFQQLVNEAKSVGENTERGKNLLLHASKIKAIYTNYSRQRQKAAQAYEQARNPNATGGSTPQSAASGVSTVPAGSHSSGGSSGSQGSNSGGNQSVKLIRQVLTPEQNQQYDNLLQNFQARTASIRDKHNFLKQHIDRLTQEINKQTDAPAKKQLEDKKIELSTNLRALNMEFSALPQEFGNVKKKFFVECARNNPALQRSLQQQRIAQQQQMQQQMQQQQSPNDQVQVPKTEPGTGNSATNVTKQQQQQQQRRPTSITTQKLPQQNQSRSQSSPGASNKSQVTNVNATASMASNSAANKSAIFKQSDPLVPISENVAVKAPSPVAYKSNRPTLTGGSAMNAAPLNTPAVTKLPPYEVDTERVMSKRKLRELVKTVGIDDGDGETVIDGDVEELLLDLADDFVTNVTGFACRLAKHRKSDNLDTKDIQLHLERNWNIRIPGYSADEIRSTRKWNPTQSYNQKMQSINTDKTNMARNSAAVGSGSNKSMSHSK</sequence>
<dbReference type="SUPFAM" id="SSF47113">
    <property type="entry name" value="Histone-fold"/>
    <property type="match status" value="1"/>
</dbReference>
<keyword evidence="4" id="KW-0804">Transcription</keyword>
<dbReference type="GO" id="GO:0003677">
    <property type="term" value="F:DNA binding"/>
    <property type="evidence" value="ECO:0007669"/>
    <property type="project" value="TreeGrafter"/>
</dbReference>
<dbReference type="Gene3D" id="1.10.20.10">
    <property type="entry name" value="Histone, subunit A"/>
    <property type="match status" value="1"/>
</dbReference>
<feature type="region of interest" description="Disordered" evidence="9">
    <location>
        <begin position="1"/>
        <end position="25"/>
    </location>
</feature>
<evidence type="ECO:0000256" key="8">
    <source>
        <dbReference type="SAM" id="Coils"/>
    </source>
</evidence>
<evidence type="ECO:0000313" key="12">
    <source>
        <dbReference type="Proteomes" id="UP000019375"/>
    </source>
</evidence>
<feature type="compositionally biased region" description="Low complexity" evidence="9">
    <location>
        <begin position="301"/>
        <end position="310"/>
    </location>
</feature>
<evidence type="ECO:0000256" key="7">
    <source>
        <dbReference type="ARBA" id="ARBA00093657"/>
    </source>
</evidence>
<feature type="compositionally biased region" description="Polar residues" evidence="9">
    <location>
        <begin position="289"/>
        <end position="300"/>
    </location>
</feature>
<dbReference type="InterPro" id="IPR009072">
    <property type="entry name" value="Histone-fold"/>
</dbReference>
<organism evidence="11 12">
    <name type="scientific">Zygosaccharomyces bailii (strain CLIB 213 / ATCC 58445 / CBS 680 / BCRC 21525 / NBRC 1098 / NCYC 1416 / NRRL Y-2227)</name>
    <dbReference type="NCBI Taxonomy" id="1333698"/>
    <lineage>
        <taxon>Eukaryota</taxon>
        <taxon>Fungi</taxon>
        <taxon>Dikarya</taxon>
        <taxon>Ascomycota</taxon>
        <taxon>Saccharomycotina</taxon>
        <taxon>Saccharomycetes</taxon>
        <taxon>Saccharomycetales</taxon>
        <taxon>Saccharomycetaceae</taxon>
        <taxon>Zygosaccharomyces</taxon>
    </lineage>
</organism>
<dbReference type="Proteomes" id="UP000019375">
    <property type="component" value="Unassembled WGS sequence"/>
</dbReference>
<dbReference type="PANTHER" id="PTHR12264:SF21">
    <property type="entry name" value="TRANSCRIPTION INITIATION FACTOR TFIID SUBUNIT 12"/>
    <property type="match status" value="1"/>
</dbReference>
<dbReference type="PANTHER" id="PTHR12264">
    <property type="entry name" value="TRANSCRIPTION INITIATION FACTOR TFIID SUBUNIT 12"/>
    <property type="match status" value="1"/>
</dbReference>
<dbReference type="EMBL" id="HG316461">
    <property type="protein sequence ID" value="CDF90727.1"/>
    <property type="molecule type" value="Genomic_DNA"/>
</dbReference>
<feature type="region of interest" description="Disordered" evidence="9">
    <location>
        <begin position="80"/>
        <end position="129"/>
    </location>
</feature>
<proteinExistence type="inferred from homology"/>
<dbReference type="AlphaFoldDB" id="A0A8J2T846"/>
<dbReference type="GO" id="GO:0051123">
    <property type="term" value="P:RNA polymerase II preinitiation complex assembly"/>
    <property type="evidence" value="ECO:0007669"/>
    <property type="project" value="TreeGrafter"/>
</dbReference>
<protein>
    <recommendedName>
        <fullName evidence="6">TBP-associated factor 12</fullName>
    </recommendedName>
    <alternativeName>
        <fullName evidence="7">Transcription initiation factor TFIID subunit 12</fullName>
    </alternativeName>
</protein>
<evidence type="ECO:0000256" key="6">
    <source>
        <dbReference type="ARBA" id="ARBA00075089"/>
    </source>
</evidence>
<evidence type="ECO:0000256" key="5">
    <source>
        <dbReference type="ARBA" id="ARBA00023242"/>
    </source>
</evidence>
<evidence type="ECO:0000256" key="1">
    <source>
        <dbReference type="ARBA" id="ARBA00004123"/>
    </source>
</evidence>
<dbReference type="Pfam" id="PF03847">
    <property type="entry name" value="TFIID_20kDa"/>
    <property type="match status" value="1"/>
</dbReference>
<dbReference type="InterPro" id="IPR003228">
    <property type="entry name" value="TFIID_TAF12_dom"/>
</dbReference>
<feature type="compositionally biased region" description="Polar residues" evidence="9">
    <location>
        <begin position="88"/>
        <end position="106"/>
    </location>
</feature>
<dbReference type="GO" id="GO:0005669">
    <property type="term" value="C:transcription factor TFIID complex"/>
    <property type="evidence" value="ECO:0007669"/>
    <property type="project" value="InterPro"/>
</dbReference>
<dbReference type="GO" id="GO:0046982">
    <property type="term" value="F:protein heterodimerization activity"/>
    <property type="evidence" value="ECO:0007669"/>
    <property type="project" value="InterPro"/>
</dbReference>
<evidence type="ECO:0000256" key="4">
    <source>
        <dbReference type="ARBA" id="ARBA00023163"/>
    </source>
</evidence>
<feature type="compositionally biased region" description="Polar residues" evidence="9">
    <location>
        <begin position="259"/>
        <end position="281"/>
    </location>
</feature>
<accession>A0A8J2T846</accession>
<dbReference type="OrthoDB" id="2193432at2759"/>
<name>A0A8J2T846_ZYGB2</name>
<feature type="compositionally biased region" description="Gly residues" evidence="9">
    <location>
        <begin position="1"/>
        <end position="17"/>
    </location>
</feature>
<dbReference type="FunFam" id="1.10.20.10:FF:000011">
    <property type="entry name" value="Transcription initiation factor TFIID subunit 12"/>
    <property type="match status" value="1"/>
</dbReference>
<keyword evidence="12" id="KW-1185">Reference proteome</keyword>
<dbReference type="InterPro" id="IPR037794">
    <property type="entry name" value="TAF12"/>
</dbReference>
<evidence type="ECO:0000256" key="3">
    <source>
        <dbReference type="ARBA" id="ARBA00023015"/>
    </source>
</evidence>
<feature type="compositionally biased region" description="Polar residues" evidence="9">
    <location>
        <begin position="518"/>
        <end position="528"/>
    </location>
</feature>